<dbReference type="AlphaFoldDB" id="A0A0L0GDG5"/>
<dbReference type="PRINTS" id="PR00452">
    <property type="entry name" value="SH3DOMAIN"/>
</dbReference>
<dbReference type="Pfam" id="PF12763">
    <property type="entry name" value="EH"/>
    <property type="match status" value="2"/>
</dbReference>
<dbReference type="PROSITE" id="PS50031">
    <property type="entry name" value="EH"/>
    <property type="match status" value="2"/>
</dbReference>
<dbReference type="InterPro" id="IPR000261">
    <property type="entry name" value="EH_dom"/>
</dbReference>
<dbReference type="eggNOG" id="KOG1029">
    <property type="taxonomic scope" value="Eukaryota"/>
</dbReference>
<feature type="domain" description="EF-hand" evidence="11">
    <location>
        <begin position="268"/>
        <end position="303"/>
    </location>
</feature>
<dbReference type="InterPro" id="IPR011992">
    <property type="entry name" value="EF-hand-dom_pair"/>
</dbReference>
<evidence type="ECO:0000259" key="10">
    <source>
        <dbReference type="PROSITE" id="PS50031"/>
    </source>
</evidence>
<feature type="compositionally biased region" description="Acidic residues" evidence="8">
    <location>
        <begin position="953"/>
        <end position="966"/>
    </location>
</feature>
<feature type="compositionally biased region" description="Pro residues" evidence="8">
    <location>
        <begin position="970"/>
        <end position="983"/>
    </location>
</feature>
<feature type="region of interest" description="Disordered" evidence="8">
    <location>
        <begin position="659"/>
        <end position="761"/>
    </location>
</feature>
<feature type="domain" description="SH3" evidence="9">
    <location>
        <begin position="996"/>
        <end position="1055"/>
    </location>
</feature>
<dbReference type="InterPro" id="IPR050384">
    <property type="entry name" value="Endophilin_SH3RF"/>
</dbReference>
<dbReference type="InterPro" id="IPR001452">
    <property type="entry name" value="SH3_domain"/>
</dbReference>
<dbReference type="SMART" id="SM00027">
    <property type="entry name" value="EH"/>
    <property type="match status" value="2"/>
</dbReference>
<dbReference type="SUPFAM" id="SSF50044">
    <property type="entry name" value="SH3-domain"/>
    <property type="match status" value="5"/>
</dbReference>
<dbReference type="PANTHER" id="PTHR14167">
    <property type="entry name" value="SH3 DOMAIN-CONTAINING"/>
    <property type="match status" value="1"/>
</dbReference>
<accession>A0A0L0GDG5</accession>
<evidence type="ECO:0000259" key="9">
    <source>
        <dbReference type="PROSITE" id="PS50002"/>
    </source>
</evidence>
<dbReference type="PRINTS" id="PR00499">
    <property type="entry name" value="P67PHOX"/>
</dbReference>
<feature type="domain" description="SH3" evidence="9">
    <location>
        <begin position="1168"/>
        <end position="1226"/>
    </location>
</feature>
<dbReference type="PROSITE" id="PS50222">
    <property type="entry name" value="EF_HAND_2"/>
    <property type="match status" value="2"/>
</dbReference>
<keyword evidence="13" id="KW-1185">Reference proteome</keyword>
<evidence type="ECO:0000256" key="6">
    <source>
        <dbReference type="PROSITE-ProRule" id="PRU00192"/>
    </source>
</evidence>
<reference evidence="12 13" key="1">
    <citation type="submission" date="2011-02" db="EMBL/GenBank/DDBJ databases">
        <title>The Genome Sequence of Sphaeroforma arctica JP610.</title>
        <authorList>
            <consortium name="The Broad Institute Genome Sequencing Platform"/>
            <person name="Russ C."/>
            <person name="Cuomo C."/>
            <person name="Young S.K."/>
            <person name="Zeng Q."/>
            <person name="Gargeya S."/>
            <person name="Alvarado L."/>
            <person name="Berlin A."/>
            <person name="Chapman S.B."/>
            <person name="Chen Z."/>
            <person name="Freedman E."/>
            <person name="Gellesch M."/>
            <person name="Goldberg J."/>
            <person name="Griggs A."/>
            <person name="Gujja S."/>
            <person name="Heilman E."/>
            <person name="Heiman D."/>
            <person name="Howarth C."/>
            <person name="Mehta T."/>
            <person name="Neiman D."/>
            <person name="Pearson M."/>
            <person name="Roberts A."/>
            <person name="Saif S."/>
            <person name="Shea T."/>
            <person name="Shenoy N."/>
            <person name="Sisk P."/>
            <person name="Stolte C."/>
            <person name="Sykes S."/>
            <person name="White J."/>
            <person name="Yandava C."/>
            <person name="Burger G."/>
            <person name="Gray M.W."/>
            <person name="Holland P.W.H."/>
            <person name="King N."/>
            <person name="Lang F.B.F."/>
            <person name="Roger A.J."/>
            <person name="Ruiz-Trillo I."/>
            <person name="Haas B."/>
            <person name="Nusbaum C."/>
            <person name="Birren B."/>
        </authorList>
    </citation>
    <scope>NUCLEOTIDE SEQUENCE [LARGE SCALE GENOMIC DNA]</scope>
    <source>
        <strain evidence="12 13">JP610</strain>
    </source>
</reference>
<feature type="domain" description="SH3" evidence="9">
    <location>
        <begin position="1090"/>
        <end position="1154"/>
    </location>
</feature>
<dbReference type="CDD" id="cd00174">
    <property type="entry name" value="SH3"/>
    <property type="match status" value="1"/>
</dbReference>
<feature type="compositionally biased region" description="Basic and acidic residues" evidence="8">
    <location>
        <begin position="715"/>
        <end position="736"/>
    </location>
</feature>
<feature type="domain" description="EF-hand" evidence="11">
    <location>
        <begin position="58"/>
        <end position="93"/>
    </location>
</feature>
<evidence type="ECO:0000256" key="3">
    <source>
        <dbReference type="ARBA" id="ARBA00022837"/>
    </source>
</evidence>
<feature type="coiled-coil region" evidence="7">
    <location>
        <begin position="380"/>
        <end position="523"/>
    </location>
</feature>
<dbReference type="Pfam" id="PF00018">
    <property type="entry name" value="SH3_1"/>
    <property type="match status" value="3"/>
</dbReference>
<feature type="domain" description="EH" evidence="10">
    <location>
        <begin position="26"/>
        <end position="108"/>
    </location>
</feature>
<evidence type="ECO:0000313" key="13">
    <source>
        <dbReference type="Proteomes" id="UP000054560"/>
    </source>
</evidence>
<dbReference type="Pfam" id="PF14604">
    <property type="entry name" value="SH3_9"/>
    <property type="match status" value="1"/>
</dbReference>
<dbReference type="PANTHER" id="PTHR14167:SF81">
    <property type="entry name" value="ENDOPHILIN-A"/>
    <property type="match status" value="1"/>
</dbReference>
<feature type="region of interest" description="Disordered" evidence="8">
    <location>
        <begin position="905"/>
        <end position="997"/>
    </location>
</feature>
<evidence type="ECO:0000256" key="7">
    <source>
        <dbReference type="SAM" id="Coils"/>
    </source>
</evidence>
<feature type="compositionally biased region" description="Basic and acidic residues" evidence="8">
    <location>
        <begin position="984"/>
        <end position="993"/>
    </location>
</feature>
<evidence type="ECO:0000256" key="4">
    <source>
        <dbReference type="ARBA" id="ARBA00023054"/>
    </source>
</evidence>
<keyword evidence="2 6" id="KW-0728">SH3 domain</keyword>
<dbReference type="GO" id="GO:0005509">
    <property type="term" value="F:calcium ion binding"/>
    <property type="evidence" value="ECO:0007669"/>
    <property type="project" value="InterPro"/>
</dbReference>
<dbReference type="InterPro" id="IPR018247">
    <property type="entry name" value="EF_Hand_1_Ca_BS"/>
</dbReference>
<evidence type="ECO:0000256" key="5">
    <source>
        <dbReference type="ARBA" id="ARBA00023136"/>
    </source>
</evidence>
<dbReference type="STRING" id="667725.A0A0L0GDG5"/>
<evidence type="ECO:0000259" key="11">
    <source>
        <dbReference type="PROSITE" id="PS50222"/>
    </source>
</evidence>
<dbReference type="OrthoDB" id="2015333at2759"/>
<dbReference type="Pfam" id="PF07653">
    <property type="entry name" value="SH3_2"/>
    <property type="match status" value="1"/>
</dbReference>
<dbReference type="SMART" id="SM00326">
    <property type="entry name" value="SH3"/>
    <property type="match status" value="5"/>
</dbReference>
<proteinExistence type="predicted"/>
<feature type="compositionally biased region" description="Basic and acidic residues" evidence="8">
    <location>
        <begin position="615"/>
        <end position="624"/>
    </location>
</feature>
<feature type="domain" description="SH3" evidence="9">
    <location>
        <begin position="852"/>
        <end position="911"/>
    </location>
</feature>
<keyword evidence="3" id="KW-0106">Calcium</keyword>
<keyword evidence="4 7" id="KW-0175">Coiled coil</keyword>
<dbReference type="InterPro" id="IPR036028">
    <property type="entry name" value="SH3-like_dom_sf"/>
</dbReference>
<dbReference type="GeneID" id="25901432"/>
<feature type="compositionally biased region" description="Low complexity" evidence="8">
    <location>
        <begin position="1057"/>
        <end position="1078"/>
    </location>
</feature>
<name>A0A0L0GDG5_9EUKA</name>
<dbReference type="RefSeq" id="XP_014160828.1">
    <property type="nucleotide sequence ID" value="XM_014305353.1"/>
</dbReference>
<dbReference type="InterPro" id="IPR002048">
    <property type="entry name" value="EF_hand_dom"/>
</dbReference>
<dbReference type="SMART" id="SM00054">
    <property type="entry name" value="EFh"/>
    <property type="match status" value="2"/>
</dbReference>
<evidence type="ECO:0000256" key="2">
    <source>
        <dbReference type="ARBA" id="ARBA00022443"/>
    </source>
</evidence>
<dbReference type="CDD" id="cd00052">
    <property type="entry name" value="EH"/>
    <property type="match status" value="2"/>
</dbReference>
<organism evidence="12 13">
    <name type="scientific">Sphaeroforma arctica JP610</name>
    <dbReference type="NCBI Taxonomy" id="667725"/>
    <lineage>
        <taxon>Eukaryota</taxon>
        <taxon>Ichthyosporea</taxon>
        <taxon>Ichthyophonida</taxon>
        <taxon>Sphaeroforma</taxon>
    </lineage>
</organism>
<feature type="domain" description="EH" evidence="10">
    <location>
        <begin position="234"/>
        <end position="317"/>
    </location>
</feature>
<dbReference type="PROSITE" id="PS00018">
    <property type="entry name" value="EF_HAND_1"/>
    <property type="match status" value="2"/>
</dbReference>
<dbReference type="SUPFAM" id="SSF47473">
    <property type="entry name" value="EF-hand"/>
    <property type="match status" value="2"/>
</dbReference>
<feature type="region of interest" description="Disordered" evidence="8">
    <location>
        <begin position="601"/>
        <end position="646"/>
    </location>
</feature>
<comment type="subcellular location">
    <subcellularLocation>
        <location evidence="1">Membrane</location>
        <topology evidence="1">Peripheral membrane protein</topology>
    </subcellularLocation>
</comment>
<feature type="domain" description="SH3" evidence="9">
    <location>
        <begin position="764"/>
        <end position="823"/>
    </location>
</feature>
<dbReference type="Proteomes" id="UP000054560">
    <property type="component" value="Unassembled WGS sequence"/>
</dbReference>
<dbReference type="EMBL" id="KQ241629">
    <property type="protein sequence ID" value="KNC86926.1"/>
    <property type="molecule type" value="Genomic_DNA"/>
</dbReference>
<dbReference type="Gene3D" id="1.10.238.10">
    <property type="entry name" value="EF-hand"/>
    <property type="match status" value="2"/>
</dbReference>
<gene>
    <name evidence="12" type="ORF">SARC_00928</name>
</gene>
<sequence length="1226" mass="135864">MSYAAQLTPIIAISTGGNPWVISPDERATMERTFQNIGPLNGKLSGPIARTYFMKTGLPNPILGQIWQLSDMDHDGNLTLNEFCVAMHLVNNKLQKRIDPPSSLPDSLRNGGAGANGMTSPSPMMSGGMGGMGGGMNAMGGGMNNMGGGMSNYGGGMNIMGGGMQGGMGMGGGYGQGGMGGMGGGYGGSAGMGMESSGFGGAGGMGGGYTGSSYQAPKSSGGGGGSLKPIEHKMRLKYNQEFNKADAKKVGYVTGVQARQIFTREARLPAQQLAQIWNLADKDQDGNLNREEFAIAKHLMAAVAEGKSLPSKLPPFLGGKSVLDTTGKDGQVDERISNFKQGQDLLNKKKVLMAEQMEMDKQAFLQRDMEEKRKRDAKMAQQMAQEQAKQQHMLQQQQQQAQYMQQQQKEREAQMYAERAERVKRENMELEMRRELYLDREQALAEMNQLMMKKTQLDSQLSMANNKKQQMEQMIQRGQAAKQQAIAEKQQVQAQIQQHMTSFQQLEQRYNAEMANLKTKQDERNALSAQLIQIHNQSAKARGAIEGSKGKVDSVAQDLLQSINALQQSLDRNRLEISNRRLALQKQQDSLKYLQDELMDKRRRRGAVTSAMEEEERRKREVMERLQQQQREQEEAARVRREAERERERIAFERIEERKKQREENRNIYGSQPTRDTYTASPDYDDDDYGRDTYSNRNSGGKKTDGWGRVIASDSYDRDDYDNDSRNDTDSYRDDTYDNNYNSDDYGGYGQTDEAEDRRKQYSVRDEEVLAAFDYAGEKSDDLSFFEGDTITVTAKDPDGWWYGECAGFAGWFPSTYVEASAISTYSEDVLPPAPEESDQESDDTLSSAYAQPGAIHYALYNYDGEEESDLAFRGGDAITVLEANEDGWWKGELDGRVGYFPSNHVDPLPMSPEDVDALQAPPPMPDGNSRDNFDDYSNDNIYDDMPAPPPPMDEESESEPEPEPEPEPRIPTPPPAVESPPPQRKESAHGESSETAAEWVRAMHPYVGTNHDELTFQPGDVFSVSQKDSEGWWEGTLNGKTGWFPQAYVEPAGNGPSTPTAQETAPAAAADKATSNPFGAQEEVTPRPQKPMIAKVLEDYKAEDEGQLSLKKGALVSVTFQDDSGWWEGTISVKGKGKQSGWFPASYTMLMGKGNDRASKAQSVVEPAEKFATVMYDFEGGEEESLPVSAGDKIKILEQPEGEWWQGELNGKIGWVPAAFVEMIQ</sequence>
<dbReference type="PROSITE" id="PS50002">
    <property type="entry name" value="SH3"/>
    <property type="match status" value="5"/>
</dbReference>
<feature type="compositionally biased region" description="Basic and acidic residues" evidence="8">
    <location>
        <begin position="631"/>
        <end position="646"/>
    </location>
</feature>
<feature type="region of interest" description="Disordered" evidence="8">
    <location>
        <begin position="1054"/>
        <end position="1088"/>
    </location>
</feature>
<feature type="region of interest" description="Disordered" evidence="8">
    <location>
        <begin position="96"/>
        <end position="122"/>
    </location>
</feature>
<protein>
    <recommendedName>
        <fullName evidence="14">Calmodulin</fullName>
    </recommendedName>
</protein>
<evidence type="ECO:0000313" key="12">
    <source>
        <dbReference type="EMBL" id="KNC86926.1"/>
    </source>
</evidence>
<evidence type="ECO:0008006" key="14">
    <source>
        <dbReference type="Google" id="ProtNLM"/>
    </source>
</evidence>
<dbReference type="Gene3D" id="2.30.30.40">
    <property type="entry name" value="SH3 Domains"/>
    <property type="match status" value="5"/>
</dbReference>
<evidence type="ECO:0000256" key="1">
    <source>
        <dbReference type="ARBA" id="ARBA00004170"/>
    </source>
</evidence>
<keyword evidence="5" id="KW-0472">Membrane</keyword>
<evidence type="ECO:0000256" key="8">
    <source>
        <dbReference type="SAM" id="MobiDB-lite"/>
    </source>
</evidence>
<dbReference type="FunFam" id="2.30.30.40:FF:000072">
    <property type="entry name" value="Unconventional Myosin IB"/>
    <property type="match status" value="2"/>
</dbReference>